<dbReference type="Proteomes" id="UP001355206">
    <property type="component" value="Unassembled WGS sequence"/>
</dbReference>
<evidence type="ECO:0008006" key="3">
    <source>
        <dbReference type="Google" id="ProtNLM"/>
    </source>
</evidence>
<protein>
    <recommendedName>
        <fullName evidence="3">DUF2478 domain-containing protein</fullName>
    </recommendedName>
</protein>
<keyword evidence="2" id="KW-1185">Reference proteome</keyword>
<dbReference type="Pfam" id="PF10649">
    <property type="entry name" value="DUF2478"/>
    <property type="match status" value="1"/>
</dbReference>
<organism evidence="1 2">
    <name type="scientific">Methylobacterium oryzae</name>
    <dbReference type="NCBI Taxonomy" id="334852"/>
    <lineage>
        <taxon>Bacteria</taxon>
        <taxon>Pseudomonadati</taxon>
        <taxon>Pseudomonadota</taxon>
        <taxon>Alphaproteobacteria</taxon>
        <taxon>Hyphomicrobiales</taxon>
        <taxon>Methylobacteriaceae</taxon>
        <taxon>Methylobacterium</taxon>
    </lineage>
</organism>
<comment type="caution">
    <text evidence="1">The sequence shown here is derived from an EMBL/GenBank/DDBJ whole genome shotgun (WGS) entry which is preliminary data.</text>
</comment>
<dbReference type="InterPro" id="IPR018912">
    <property type="entry name" value="DUF2478"/>
</dbReference>
<dbReference type="EMBL" id="MLCA01000014">
    <property type="protein sequence ID" value="MEE7493339.1"/>
    <property type="molecule type" value="Genomic_DNA"/>
</dbReference>
<reference evidence="1 2" key="1">
    <citation type="journal article" date="2012" name="Genet. Mol. Biol.">
        <title>Analysis of 16S rRNA and mxaF genes revealing insights into Methylobacterium niche-specific plant association.</title>
        <authorList>
            <person name="Dourado M.N."/>
            <person name="Andreote F.D."/>
            <person name="Dini-Andreote F."/>
            <person name="Conti R."/>
            <person name="Araujo J.M."/>
            <person name="Araujo W.L."/>
        </authorList>
    </citation>
    <scope>NUCLEOTIDE SEQUENCE [LARGE SCALE GENOMIC DNA]</scope>
    <source>
        <strain evidence="1 2">TC3-10</strain>
    </source>
</reference>
<accession>A0ABU7TVF5</accession>
<gene>
    <name evidence="1" type="ORF">MOTC310_23920</name>
</gene>
<proteinExistence type="predicted"/>
<evidence type="ECO:0000313" key="1">
    <source>
        <dbReference type="EMBL" id="MEE7493339.1"/>
    </source>
</evidence>
<evidence type="ECO:0000313" key="2">
    <source>
        <dbReference type="Proteomes" id="UP001355206"/>
    </source>
</evidence>
<sequence>MMKSILALTGGTSLAIQALLSDSARRWRDAGLRVVGAVEVPSPDGSGHRLVDVATGGSYEIHQRLGSGSTSCSLCASGIVEACEDINRQILAGCDVVVLSKFGKLEAARSGLVQAFSAAVSEDIPILTAVAPTFADAWETFSGNLSAFAAPDPDAIEAWRLALRGSLAGTPTPDLRRIAGGLR</sequence>
<name>A0ABU7TVF5_9HYPH</name>